<proteinExistence type="predicted"/>
<dbReference type="SMART" id="SM00646">
    <property type="entry name" value="Ami_3"/>
    <property type="match status" value="1"/>
</dbReference>
<dbReference type="PANTHER" id="PTHR30404:SF0">
    <property type="entry name" value="N-ACETYLMURAMOYL-L-ALANINE AMIDASE AMIC"/>
    <property type="match status" value="1"/>
</dbReference>
<dbReference type="CDD" id="cd02696">
    <property type="entry name" value="MurNAc-LAA"/>
    <property type="match status" value="1"/>
</dbReference>
<feature type="transmembrane region" description="Helical" evidence="3">
    <location>
        <begin position="39"/>
        <end position="60"/>
    </location>
</feature>
<protein>
    <submittedName>
        <fullName evidence="5">N-acetylmuramoyl-L-alanine amidase</fullName>
    </submittedName>
</protein>
<evidence type="ECO:0000256" key="3">
    <source>
        <dbReference type="SAM" id="Phobius"/>
    </source>
</evidence>
<keyword evidence="1" id="KW-0378">Hydrolase</keyword>
<sequence length="281" mass="31515">MKGKNWREFAPPEKQRRPLYRQSEIMPPKRKRRRRRGGLLRKLLLVMILFGLGYGGFLVYQHFAYPYTVALDAGHGGEDGGAQGIISEVWLTEETADALEALLKEDGRFRVVRSRENGETKSITERNRKFVRSSPDLVLSIHANADEDGSGYGFECYPAVPGMENHEESLSFARLLASHMETAGVRLRGEDGIRFGYYVPQEDGSSQKMLVESSDETVYEYDTFGILKNVDCAAVLVEQCFVTNESDVSLFGTEEGCRKAAQAYYAAILEYLGAEPVAQTE</sequence>
<dbReference type="EMBL" id="JACSNV010000013">
    <property type="protein sequence ID" value="MBM6878393.1"/>
    <property type="molecule type" value="Genomic_DNA"/>
</dbReference>
<name>A0ABS2GCX2_9FIRM</name>
<dbReference type="PANTHER" id="PTHR30404">
    <property type="entry name" value="N-ACETYLMURAMOYL-L-ALANINE AMIDASE"/>
    <property type="match status" value="1"/>
</dbReference>
<feature type="domain" description="MurNAc-LAA" evidence="4">
    <location>
        <begin position="127"/>
        <end position="269"/>
    </location>
</feature>
<keyword evidence="3" id="KW-0472">Membrane</keyword>
<evidence type="ECO:0000313" key="6">
    <source>
        <dbReference type="Proteomes" id="UP000729290"/>
    </source>
</evidence>
<feature type="compositionally biased region" description="Basic and acidic residues" evidence="2">
    <location>
        <begin position="1"/>
        <end position="16"/>
    </location>
</feature>
<dbReference type="Proteomes" id="UP000729290">
    <property type="component" value="Unassembled WGS sequence"/>
</dbReference>
<feature type="region of interest" description="Disordered" evidence="2">
    <location>
        <begin position="1"/>
        <end position="33"/>
    </location>
</feature>
<gene>
    <name evidence="5" type="ORF">H9X83_09535</name>
</gene>
<dbReference type="SUPFAM" id="SSF53187">
    <property type="entry name" value="Zn-dependent exopeptidases"/>
    <property type="match status" value="1"/>
</dbReference>
<evidence type="ECO:0000256" key="1">
    <source>
        <dbReference type="ARBA" id="ARBA00022801"/>
    </source>
</evidence>
<comment type="caution">
    <text evidence="5">The sequence shown here is derived from an EMBL/GenBank/DDBJ whole genome shotgun (WGS) entry which is preliminary data.</text>
</comment>
<reference evidence="5 6" key="1">
    <citation type="journal article" date="2021" name="Sci. Rep.">
        <title>The distribution of antibiotic resistance genes in chicken gut microbiota commensals.</title>
        <authorList>
            <person name="Juricova H."/>
            <person name="Matiasovicova J."/>
            <person name="Kubasova T."/>
            <person name="Cejkova D."/>
            <person name="Rychlik I."/>
        </authorList>
    </citation>
    <scope>NUCLEOTIDE SEQUENCE [LARGE SCALE GENOMIC DNA]</scope>
    <source>
        <strain evidence="5 6">An431b</strain>
    </source>
</reference>
<keyword evidence="3" id="KW-1133">Transmembrane helix</keyword>
<organism evidence="5 6">
    <name type="scientific">Anaerotignum lactatifermentans</name>
    <dbReference type="NCBI Taxonomy" id="160404"/>
    <lineage>
        <taxon>Bacteria</taxon>
        <taxon>Bacillati</taxon>
        <taxon>Bacillota</taxon>
        <taxon>Clostridia</taxon>
        <taxon>Lachnospirales</taxon>
        <taxon>Anaerotignaceae</taxon>
        <taxon>Anaerotignum</taxon>
    </lineage>
</organism>
<keyword evidence="3" id="KW-0812">Transmembrane</keyword>
<evidence type="ECO:0000256" key="2">
    <source>
        <dbReference type="SAM" id="MobiDB-lite"/>
    </source>
</evidence>
<dbReference type="Gene3D" id="3.40.630.40">
    <property type="entry name" value="Zn-dependent exopeptidases"/>
    <property type="match status" value="1"/>
</dbReference>
<keyword evidence="6" id="KW-1185">Reference proteome</keyword>
<dbReference type="InterPro" id="IPR050695">
    <property type="entry name" value="N-acetylmuramoyl_amidase_3"/>
</dbReference>
<evidence type="ECO:0000313" key="5">
    <source>
        <dbReference type="EMBL" id="MBM6878393.1"/>
    </source>
</evidence>
<dbReference type="Pfam" id="PF01520">
    <property type="entry name" value="Amidase_3"/>
    <property type="match status" value="1"/>
</dbReference>
<evidence type="ECO:0000259" key="4">
    <source>
        <dbReference type="SMART" id="SM00646"/>
    </source>
</evidence>
<accession>A0ABS2GCX2</accession>
<dbReference type="InterPro" id="IPR002508">
    <property type="entry name" value="MurNAc-LAA_cat"/>
</dbReference>